<evidence type="ECO:0000313" key="2">
    <source>
        <dbReference type="EMBL" id="EFX78446.1"/>
    </source>
</evidence>
<dbReference type="KEGG" id="dpx:DAPPUDRAFT_105239"/>
<dbReference type="OrthoDB" id="420046at2759"/>
<organism evidence="2 3">
    <name type="scientific">Daphnia pulex</name>
    <name type="common">Water flea</name>
    <dbReference type="NCBI Taxonomy" id="6669"/>
    <lineage>
        <taxon>Eukaryota</taxon>
        <taxon>Metazoa</taxon>
        <taxon>Ecdysozoa</taxon>
        <taxon>Arthropoda</taxon>
        <taxon>Crustacea</taxon>
        <taxon>Branchiopoda</taxon>
        <taxon>Diplostraca</taxon>
        <taxon>Cladocera</taxon>
        <taxon>Anomopoda</taxon>
        <taxon>Daphniidae</taxon>
        <taxon>Daphnia</taxon>
    </lineage>
</organism>
<evidence type="ECO:0000259" key="1">
    <source>
        <dbReference type="Pfam" id="PF01171"/>
    </source>
</evidence>
<dbReference type="Gene3D" id="3.40.50.620">
    <property type="entry name" value="HUPs"/>
    <property type="match status" value="1"/>
</dbReference>
<dbReference type="STRING" id="6669.E9GPV3"/>
<dbReference type="InterPro" id="IPR015422">
    <property type="entry name" value="PyrdxlP-dep_Trfase_small"/>
</dbReference>
<dbReference type="EMBL" id="GL732557">
    <property type="protein sequence ID" value="EFX78446.1"/>
    <property type="molecule type" value="Genomic_DNA"/>
</dbReference>
<dbReference type="Proteomes" id="UP000000305">
    <property type="component" value="Unassembled WGS sequence"/>
</dbReference>
<dbReference type="PhylomeDB" id="E9GPV3"/>
<reference evidence="2 3" key="1">
    <citation type="journal article" date="2011" name="Science">
        <title>The ecoresponsive genome of Daphnia pulex.</title>
        <authorList>
            <person name="Colbourne J.K."/>
            <person name="Pfrender M.E."/>
            <person name="Gilbert D."/>
            <person name="Thomas W.K."/>
            <person name="Tucker A."/>
            <person name="Oakley T.H."/>
            <person name="Tokishita S."/>
            <person name="Aerts A."/>
            <person name="Arnold G.J."/>
            <person name="Basu M.K."/>
            <person name="Bauer D.J."/>
            <person name="Caceres C.E."/>
            <person name="Carmel L."/>
            <person name="Casola C."/>
            <person name="Choi J.H."/>
            <person name="Detter J.C."/>
            <person name="Dong Q."/>
            <person name="Dusheyko S."/>
            <person name="Eads B.D."/>
            <person name="Frohlich T."/>
            <person name="Geiler-Samerotte K.A."/>
            <person name="Gerlach D."/>
            <person name="Hatcher P."/>
            <person name="Jogdeo S."/>
            <person name="Krijgsveld J."/>
            <person name="Kriventseva E.V."/>
            <person name="Kultz D."/>
            <person name="Laforsch C."/>
            <person name="Lindquist E."/>
            <person name="Lopez J."/>
            <person name="Manak J.R."/>
            <person name="Muller J."/>
            <person name="Pangilinan J."/>
            <person name="Patwardhan R.P."/>
            <person name="Pitluck S."/>
            <person name="Pritham E.J."/>
            <person name="Rechtsteiner A."/>
            <person name="Rho M."/>
            <person name="Rogozin I.B."/>
            <person name="Sakarya O."/>
            <person name="Salamov A."/>
            <person name="Schaack S."/>
            <person name="Shapiro H."/>
            <person name="Shiga Y."/>
            <person name="Skalitzky C."/>
            <person name="Smith Z."/>
            <person name="Souvorov A."/>
            <person name="Sung W."/>
            <person name="Tang Z."/>
            <person name="Tsuchiya D."/>
            <person name="Tu H."/>
            <person name="Vos H."/>
            <person name="Wang M."/>
            <person name="Wolf Y.I."/>
            <person name="Yamagata H."/>
            <person name="Yamada T."/>
            <person name="Ye Y."/>
            <person name="Shaw J.R."/>
            <person name="Andrews J."/>
            <person name="Crease T.J."/>
            <person name="Tang H."/>
            <person name="Lucas S.M."/>
            <person name="Robertson H.M."/>
            <person name="Bork P."/>
            <person name="Koonin E.V."/>
            <person name="Zdobnov E.M."/>
            <person name="Grigoriev I.V."/>
            <person name="Lynch M."/>
            <person name="Boore J.L."/>
        </authorList>
    </citation>
    <scope>NUCLEOTIDE SEQUENCE [LARGE SCALE GENOMIC DNA]</scope>
</reference>
<dbReference type="CDD" id="cd24138">
    <property type="entry name" value="TtcA-like"/>
    <property type="match status" value="1"/>
</dbReference>
<dbReference type="Pfam" id="PF01171">
    <property type="entry name" value="ATP_bind_3"/>
    <property type="match status" value="1"/>
</dbReference>
<dbReference type="SUPFAM" id="SSF53383">
    <property type="entry name" value="PLP-dependent transferases"/>
    <property type="match status" value="1"/>
</dbReference>
<evidence type="ECO:0000313" key="3">
    <source>
        <dbReference type="Proteomes" id="UP000000305"/>
    </source>
</evidence>
<proteinExistence type="predicted"/>
<sequence length="679" mass="77880">MRRQRSSSVFARCRNERRRGNSSYCGKYSSWCSAKMKENVTSEWIMEREEDLVQLAYSKWKSIPELILLGSTKAPRLAVFSFMVRNLATGYYLHHNFVCALLNDMYGIQARGGCACAGPYAQDLLGIDETLSHRYQEILVEDNRLDRTHLRRKEEHSCYEILRPGFARLNLPYFASDSEVEFIINAVIAVAKNGWTMLPHYQMNAETGEWHHHTQLSFKNRKWIGNIDFNLGHMIVRHPRVPDTQNAPTDYDDCLRQGEEIFARALQVTSTMIIPDQRQGFNAEASELRWFLLSSEAKDLLSGVVMPKIVTPFHPREYASSTHEYHLQHYSTIPSRRNGSKISTDEITPMVERNGDNETEEDYWYVESKDNDKDCDDNESPDESESFLMDALNFDDDESKALAMKNIARNASSRLWMSPMKNIMKPTLEALLRYKMISNGDRVLICVSGGKDSLSLLHTLRQYQKQSKGFGISFDIGAITVDPGSSSLAFLTSMSGNVLNILLERALQTPLTIDQMCVNIHHSYSNNSLGGRIYATARNHGFNVIALGQHLDDLAESFLMSTFHNGRLRTMKAAYANRERDLKIIRPFVYVREKELRQFASDTRLPVIPENCPACFEAPKERHRIKQLLAQQELLFPCIYLNIKTSILPLMSIDQPFVEKKLFGKQSYIEKKGKKSERI</sequence>
<dbReference type="InterPro" id="IPR011063">
    <property type="entry name" value="TilS/TtcA_N"/>
</dbReference>
<dbReference type="InterPro" id="IPR015424">
    <property type="entry name" value="PyrdxlP-dep_Trfase"/>
</dbReference>
<protein>
    <recommendedName>
        <fullName evidence="1">tRNA(Ile)-lysidine/2-thiocytidine synthase N-terminal domain-containing protein</fullName>
    </recommendedName>
</protein>
<accession>E9GPV3</accession>
<dbReference type="PANTHER" id="PTHR43686:SF1">
    <property type="entry name" value="AMINOTRAN_5 DOMAIN-CONTAINING PROTEIN"/>
    <property type="match status" value="1"/>
</dbReference>
<dbReference type="HOGENOM" id="CLU_003433_9_1_1"/>
<dbReference type="PANTHER" id="PTHR43686">
    <property type="entry name" value="SULFURTRANSFERASE-RELATED"/>
    <property type="match status" value="1"/>
</dbReference>
<name>E9GPV3_DAPPU</name>
<dbReference type="AlphaFoldDB" id="E9GPV3"/>
<dbReference type="InParanoid" id="E9GPV3"/>
<gene>
    <name evidence="2" type="ORF">DAPPUDRAFT_105239</name>
</gene>
<dbReference type="InterPro" id="IPR014729">
    <property type="entry name" value="Rossmann-like_a/b/a_fold"/>
</dbReference>
<dbReference type="SUPFAM" id="SSF52402">
    <property type="entry name" value="Adenine nucleotide alpha hydrolases-like"/>
    <property type="match status" value="1"/>
</dbReference>
<keyword evidence="3" id="KW-1185">Reference proteome</keyword>
<dbReference type="eggNOG" id="KOG2840">
    <property type="taxonomic scope" value="Eukaryota"/>
</dbReference>
<dbReference type="Gene3D" id="3.90.1150.10">
    <property type="entry name" value="Aspartate Aminotransferase, domain 1"/>
    <property type="match status" value="1"/>
</dbReference>
<feature type="domain" description="tRNA(Ile)-lysidine/2-thiocytidine synthase N-terminal" evidence="1">
    <location>
        <begin position="443"/>
        <end position="606"/>
    </location>
</feature>